<comment type="caution">
    <text evidence="1">The sequence shown here is derived from an EMBL/GenBank/DDBJ whole genome shotgun (WGS) entry which is preliminary data.</text>
</comment>
<organism evidence="1 2">
    <name type="scientific">Rhodonia placenta</name>
    <dbReference type="NCBI Taxonomy" id="104341"/>
    <lineage>
        <taxon>Eukaryota</taxon>
        <taxon>Fungi</taxon>
        <taxon>Dikarya</taxon>
        <taxon>Basidiomycota</taxon>
        <taxon>Agaricomycotina</taxon>
        <taxon>Agaricomycetes</taxon>
        <taxon>Polyporales</taxon>
        <taxon>Adustoporiaceae</taxon>
        <taxon>Rhodonia</taxon>
    </lineage>
</organism>
<accession>A0A8H7NW53</accession>
<sequence length="27" mass="3105">MIPDSYTPTSRPLFFRIPFHILLPSSA</sequence>
<evidence type="ECO:0000313" key="2">
    <source>
        <dbReference type="Proteomes" id="UP000639403"/>
    </source>
</evidence>
<proteinExistence type="predicted"/>
<dbReference type="AlphaFoldDB" id="A0A8H7NW53"/>
<reference evidence="1" key="2">
    <citation type="journal article" name="Front. Microbiol.">
        <title>Degradative Capacity of Two Strains of Rhodonia placenta: From Phenotype to Genotype.</title>
        <authorList>
            <person name="Kolle M."/>
            <person name="Horta M.A.C."/>
            <person name="Nowrousian M."/>
            <person name="Ohm R.A."/>
            <person name="Benz J.P."/>
            <person name="Pilgard A."/>
        </authorList>
    </citation>
    <scope>NUCLEOTIDE SEQUENCE</scope>
    <source>
        <strain evidence="1">FPRL280</strain>
    </source>
</reference>
<dbReference type="Proteomes" id="UP000639403">
    <property type="component" value="Unassembled WGS sequence"/>
</dbReference>
<evidence type="ECO:0000313" key="1">
    <source>
        <dbReference type="EMBL" id="KAF9806911.1"/>
    </source>
</evidence>
<protein>
    <submittedName>
        <fullName evidence="1">Uncharacterized protein</fullName>
    </submittedName>
</protein>
<gene>
    <name evidence="1" type="ORF">IEO21_08478</name>
</gene>
<dbReference type="EMBL" id="JADOXO010000304">
    <property type="protein sequence ID" value="KAF9806911.1"/>
    <property type="molecule type" value="Genomic_DNA"/>
</dbReference>
<reference evidence="1" key="1">
    <citation type="submission" date="2020-11" db="EMBL/GenBank/DDBJ databases">
        <authorList>
            <person name="Koelle M."/>
            <person name="Horta M.A.C."/>
            <person name="Nowrousian M."/>
            <person name="Ohm R.A."/>
            <person name="Benz P."/>
            <person name="Pilgard A."/>
        </authorList>
    </citation>
    <scope>NUCLEOTIDE SEQUENCE</scope>
    <source>
        <strain evidence="1">FPRL280</strain>
    </source>
</reference>
<name>A0A8H7NW53_9APHY</name>